<dbReference type="InterPro" id="IPR050194">
    <property type="entry name" value="Glycosyltransferase_grp1"/>
</dbReference>
<name>A0A8J7HQV5_9NOST</name>
<dbReference type="InterPro" id="IPR001296">
    <property type="entry name" value="Glyco_trans_1"/>
</dbReference>
<dbReference type="Pfam" id="PF13439">
    <property type="entry name" value="Glyco_transf_4"/>
    <property type="match status" value="1"/>
</dbReference>
<evidence type="ECO:0000313" key="3">
    <source>
        <dbReference type="EMBL" id="MBH8563982.1"/>
    </source>
</evidence>
<organism evidence="3 4">
    <name type="scientific">Amazonocrinis nigriterrae CENA67</name>
    <dbReference type="NCBI Taxonomy" id="2794033"/>
    <lineage>
        <taxon>Bacteria</taxon>
        <taxon>Bacillati</taxon>
        <taxon>Cyanobacteriota</taxon>
        <taxon>Cyanophyceae</taxon>
        <taxon>Nostocales</taxon>
        <taxon>Nostocaceae</taxon>
        <taxon>Amazonocrinis</taxon>
        <taxon>Amazonocrinis nigriterrae</taxon>
    </lineage>
</organism>
<dbReference type="PANTHER" id="PTHR45947:SF3">
    <property type="entry name" value="SULFOQUINOVOSYL TRANSFERASE SQD2"/>
    <property type="match status" value="1"/>
</dbReference>
<feature type="domain" description="Glycosyl transferase family 1" evidence="1">
    <location>
        <begin position="211"/>
        <end position="388"/>
    </location>
</feature>
<proteinExistence type="predicted"/>
<dbReference type="Gene3D" id="3.40.50.2000">
    <property type="entry name" value="Glycogen Phosphorylase B"/>
    <property type="match status" value="2"/>
</dbReference>
<evidence type="ECO:0000259" key="2">
    <source>
        <dbReference type="Pfam" id="PF13439"/>
    </source>
</evidence>
<dbReference type="CDD" id="cd03800">
    <property type="entry name" value="GT4_sucrose_synthase"/>
    <property type="match status" value="1"/>
</dbReference>
<dbReference type="Pfam" id="PF00534">
    <property type="entry name" value="Glycos_transf_1"/>
    <property type="match status" value="1"/>
</dbReference>
<reference evidence="3 4" key="1">
    <citation type="journal article" date="2021" name="Int. J. Syst. Evol. Microbiol.">
        <title>Amazonocrinis nigriterrae gen. nov., sp. nov., Atlanticothrix silvestris gen. nov., sp. nov. and Dendronalium phyllosphericum gen. nov., sp. nov., nostocacean cyanobacteria from Brazilian environments.</title>
        <authorList>
            <person name="Alvarenga D.O."/>
            <person name="Andreote A.P.D."/>
            <person name="Branco L.H.Z."/>
            <person name="Delbaje E."/>
            <person name="Cruz R.B."/>
            <person name="Varani A.M."/>
            <person name="Fiore M.F."/>
        </authorList>
    </citation>
    <scope>NUCLEOTIDE SEQUENCE [LARGE SCALE GENOMIC DNA]</scope>
    <source>
        <strain evidence="3 4">CENA67</strain>
    </source>
</reference>
<dbReference type="GO" id="GO:0016758">
    <property type="term" value="F:hexosyltransferase activity"/>
    <property type="evidence" value="ECO:0007669"/>
    <property type="project" value="TreeGrafter"/>
</dbReference>
<accession>A0A8J7HQV5</accession>
<dbReference type="AlphaFoldDB" id="A0A8J7HQV5"/>
<gene>
    <name evidence="3" type="ORF">I8748_17630</name>
</gene>
<dbReference type="SUPFAM" id="SSF53756">
    <property type="entry name" value="UDP-Glycosyltransferase/glycogen phosphorylase"/>
    <property type="match status" value="1"/>
</dbReference>
<evidence type="ECO:0000313" key="4">
    <source>
        <dbReference type="Proteomes" id="UP000632766"/>
    </source>
</evidence>
<dbReference type="PANTHER" id="PTHR45947">
    <property type="entry name" value="SULFOQUINOVOSYL TRANSFERASE SQD2"/>
    <property type="match status" value="1"/>
</dbReference>
<dbReference type="EMBL" id="JAECZC010000032">
    <property type="protein sequence ID" value="MBH8563982.1"/>
    <property type="molecule type" value="Genomic_DNA"/>
</dbReference>
<protein>
    <submittedName>
        <fullName evidence="3">Glycosyltransferase family 1 protein</fullName>
    </submittedName>
</protein>
<feature type="domain" description="Glycosyltransferase subfamily 4-like N-terminal" evidence="2">
    <location>
        <begin position="28"/>
        <end position="205"/>
    </location>
</feature>
<evidence type="ECO:0000259" key="1">
    <source>
        <dbReference type="Pfam" id="PF00534"/>
    </source>
</evidence>
<dbReference type="Proteomes" id="UP000632766">
    <property type="component" value="Unassembled WGS sequence"/>
</dbReference>
<dbReference type="InterPro" id="IPR028098">
    <property type="entry name" value="Glyco_trans_4-like_N"/>
</dbReference>
<sequence>MNSTISKHIALISVHGDPAIEIGKEEAGGQNVYVRQVGEALAKQGWKVDMFTRRASSEQATVVEHSENCRTIRLTAGPTEFVPRDNIFGYAPEFVEKLLKFQNQSGIHYSLVHTNYWISSWVGMQLKKIQDTKQVHTYHSLGAVKYKSVSTIPLISKTRLAVEKEVLETAERIVATSPQEKEHMRSLVSSKGNIDIIPCGTDVKRFGSIARQAARQKLGIDPETKVVFYVGRFDQRKGIETLVRAVSQSQLRGKAPLQLIIGGGSRPGQSDGIERDRIESIVNELGMSSFTTFPGNLDHEILPTYYAAADVCVVPSHYEPFGLVAIEAMASGTPVVASDVGGLQFTVVPEKTGLLAPAKDEVAFAQAIDRILCDNAYRNQLGKAARQRVITKFSWDGVAQQLSELYTELLQQPTKVYKQLSAS</sequence>
<dbReference type="RefSeq" id="WP_198125843.1">
    <property type="nucleotide sequence ID" value="NZ_JAECZC010000032.1"/>
</dbReference>
<comment type="caution">
    <text evidence="3">The sequence shown here is derived from an EMBL/GenBank/DDBJ whole genome shotgun (WGS) entry which is preliminary data.</text>
</comment>
<keyword evidence="4" id="KW-1185">Reference proteome</keyword>